<dbReference type="SUPFAM" id="SSF48452">
    <property type="entry name" value="TPR-like"/>
    <property type="match status" value="1"/>
</dbReference>
<accession>A0ABT2INX2</accession>
<feature type="transmembrane region" description="Helical" evidence="1">
    <location>
        <begin position="336"/>
        <end position="355"/>
    </location>
</feature>
<comment type="caution">
    <text evidence="3">The sequence shown here is derived from an EMBL/GenBank/DDBJ whole genome shotgun (WGS) entry which is preliminary data.</text>
</comment>
<evidence type="ECO:0000313" key="3">
    <source>
        <dbReference type="EMBL" id="MCT2560462.1"/>
    </source>
</evidence>
<protein>
    <recommendedName>
        <fullName evidence="5">Tetratricopeptide repeat protein</fullName>
    </recommendedName>
</protein>
<dbReference type="InterPro" id="IPR011990">
    <property type="entry name" value="TPR-like_helical_dom_sf"/>
</dbReference>
<evidence type="ECO:0008006" key="5">
    <source>
        <dbReference type="Google" id="ProtNLM"/>
    </source>
</evidence>
<proteinExistence type="predicted"/>
<reference evidence="3 4" key="1">
    <citation type="submission" date="2022-09" db="EMBL/GenBank/DDBJ databases">
        <title>Chryseobacterium oleae sp.nov., isolated from the inter-root soil of Pyrola calliantha H. Andr. in Tibet.</title>
        <authorList>
            <person name="Li Z."/>
        </authorList>
    </citation>
    <scope>NUCLEOTIDE SEQUENCE [LARGE SCALE GENOMIC DNA]</scope>
    <source>
        <strain evidence="4">pc1-10</strain>
    </source>
</reference>
<keyword evidence="1" id="KW-0472">Membrane</keyword>
<evidence type="ECO:0000313" key="4">
    <source>
        <dbReference type="Proteomes" id="UP001525566"/>
    </source>
</evidence>
<feature type="signal peptide" evidence="2">
    <location>
        <begin position="1"/>
        <end position="26"/>
    </location>
</feature>
<organism evidence="3 4">
    <name type="scientific">Chryseobacterium herbae</name>
    <dbReference type="NCBI Taxonomy" id="2976476"/>
    <lineage>
        <taxon>Bacteria</taxon>
        <taxon>Pseudomonadati</taxon>
        <taxon>Bacteroidota</taxon>
        <taxon>Flavobacteriia</taxon>
        <taxon>Flavobacteriales</taxon>
        <taxon>Weeksellaceae</taxon>
        <taxon>Chryseobacterium group</taxon>
        <taxon>Chryseobacterium</taxon>
    </lineage>
</organism>
<evidence type="ECO:0000256" key="2">
    <source>
        <dbReference type="SAM" id="SignalP"/>
    </source>
</evidence>
<keyword evidence="1" id="KW-0812">Transmembrane</keyword>
<dbReference type="EMBL" id="JAOAMU010000001">
    <property type="protein sequence ID" value="MCT2560462.1"/>
    <property type="molecule type" value="Genomic_DNA"/>
</dbReference>
<sequence length="477" mass="55869">MKNLIVRTLRMIVLFIIISCSQTSTYDHTEDFDVPLIRKNNDLNASGEFEALVRLNGEYFKKAGKMGYEEGKGLCFLNVANVNSTEGDYERAHILLDKAGESLKRSENNFHRAKFYDSYAHYYSHLKQYDKAIIYSDSALYSLKKAPDSELKKKLMPRIYINRGTYFAWKGQFGNSLKNFHKGNALEKSAYSNCMMAQYHLYTNKLDSAGIYALRAEEMMNSHKTPDVERLWIYYTVGYYNNEINHFDEAEKMLKNALELSIKTRLTYSFHIKEVYKALADLYKKKKDREKAYFYLNKYLEEDNRLAEARFAAINTTTDSFIAEAKKESDKRENDLWVIGILSLIVLSVSGMSVWKNIQYLKLKKKNLKTETDTLKNRVYEKKNQEVVELAKRNDSSFLMKFKELYPEFISSLLTINPYLENSELAFCALLKLHFSSKEIADYTFVQHKSIQQKKYRIRKKLNIEGDQDIYEFLDAI</sequence>
<gene>
    <name evidence="3" type="ORF">N0B48_01030</name>
</gene>
<keyword evidence="1" id="KW-1133">Transmembrane helix</keyword>
<dbReference type="SUPFAM" id="SSF46894">
    <property type="entry name" value="C-terminal effector domain of the bipartite response regulators"/>
    <property type="match status" value="1"/>
</dbReference>
<name>A0ABT2INX2_9FLAO</name>
<dbReference type="InterPro" id="IPR016032">
    <property type="entry name" value="Sig_transdc_resp-reg_C-effctor"/>
</dbReference>
<keyword evidence="4" id="KW-1185">Reference proteome</keyword>
<evidence type="ECO:0000256" key="1">
    <source>
        <dbReference type="SAM" id="Phobius"/>
    </source>
</evidence>
<feature type="chain" id="PRO_5046035165" description="Tetratricopeptide repeat protein" evidence="2">
    <location>
        <begin position="27"/>
        <end position="477"/>
    </location>
</feature>
<keyword evidence="2" id="KW-0732">Signal</keyword>
<dbReference type="RefSeq" id="WP_259835856.1">
    <property type="nucleotide sequence ID" value="NZ_JAOAMU010000001.1"/>
</dbReference>
<dbReference type="Gene3D" id="1.25.40.10">
    <property type="entry name" value="Tetratricopeptide repeat domain"/>
    <property type="match status" value="2"/>
</dbReference>
<dbReference type="Proteomes" id="UP001525566">
    <property type="component" value="Unassembled WGS sequence"/>
</dbReference>